<evidence type="ECO:0000313" key="1">
    <source>
        <dbReference type="EMBL" id="GFD00526.1"/>
    </source>
</evidence>
<accession>A0A699SV62</accession>
<gene>
    <name evidence="1" type="ORF">Tci_872495</name>
</gene>
<feature type="non-terminal residue" evidence="1">
    <location>
        <position position="1"/>
    </location>
</feature>
<protein>
    <submittedName>
        <fullName evidence="1">Uncharacterized protein</fullName>
    </submittedName>
</protein>
<name>A0A699SV62_TANCI</name>
<proteinExistence type="predicted"/>
<reference evidence="1" key="1">
    <citation type="journal article" date="2019" name="Sci. Rep.">
        <title>Draft genome of Tanacetum cinerariifolium, the natural source of mosquito coil.</title>
        <authorList>
            <person name="Yamashiro T."/>
            <person name="Shiraishi A."/>
            <person name="Satake H."/>
            <person name="Nakayama K."/>
        </authorList>
    </citation>
    <scope>NUCLEOTIDE SEQUENCE</scope>
</reference>
<sequence>VEVGAESAKDIFLAIVFPLLADSAQDSFLDFAFSTSLALALAEVDKTTVGSLTADGATDTTGVGSGCANNDGLACDKKSNIGTCSSWLNPMKAVGVKARLMKYIRGNQCWNL</sequence>
<dbReference type="AlphaFoldDB" id="A0A699SV62"/>
<dbReference type="EMBL" id="BKCJ011185395">
    <property type="protein sequence ID" value="GFD00526.1"/>
    <property type="molecule type" value="Genomic_DNA"/>
</dbReference>
<organism evidence="1">
    <name type="scientific">Tanacetum cinerariifolium</name>
    <name type="common">Dalmatian daisy</name>
    <name type="synonym">Chrysanthemum cinerariifolium</name>
    <dbReference type="NCBI Taxonomy" id="118510"/>
    <lineage>
        <taxon>Eukaryota</taxon>
        <taxon>Viridiplantae</taxon>
        <taxon>Streptophyta</taxon>
        <taxon>Embryophyta</taxon>
        <taxon>Tracheophyta</taxon>
        <taxon>Spermatophyta</taxon>
        <taxon>Magnoliopsida</taxon>
        <taxon>eudicotyledons</taxon>
        <taxon>Gunneridae</taxon>
        <taxon>Pentapetalae</taxon>
        <taxon>asterids</taxon>
        <taxon>campanulids</taxon>
        <taxon>Asterales</taxon>
        <taxon>Asteraceae</taxon>
        <taxon>Asteroideae</taxon>
        <taxon>Anthemideae</taxon>
        <taxon>Anthemidinae</taxon>
        <taxon>Tanacetum</taxon>
    </lineage>
</organism>
<comment type="caution">
    <text evidence="1">The sequence shown here is derived from an EMBL/GenBank/DDBJ whole genome shotgun (WGS) entry which is preliminary data.</text>
</comment>